<proteinExistence type="predicted"/>
<dbReference type="PANTHER" id="PTHR47112">
    <property type="entry name" value="PX DOMAIN-CONTAINING PROTEIN"/>
    <property type="match status" value="1"/>
</dbReference>
<dbReference type="SUPFAM" id="SSF54001">
    <property type="entry name" value="Cysteine proteinases"/>
    <property type="match status" value="1"/>
</dbReference>
<feature type="transmembrane region" description="Helical" evidence="1">
    <location>
        <begin position="182"/>
        <end position="202"/>
    </location>
</feature>
<evidence type="ECO:0008006" key="3">
    <source>
        <dbReference type="Google" id="ProtNLM"/>
    </source>
</evidence>
<accession>A0A7S3YQ35</accession>
<feature type="transmembrane region" description="Helical" evidence="1">
    <location>
        <begin position="126"/>
        <end position="148"/>
    </location>
</feature>
<dbReference type="InterPro" id="IPR038765">
    <property type="entry name" value="Papain-like_cys_pep_sf"/>
</dbReference>
<protein>
    <recommendedName>
        <fullName evidence="3">Sugar phosphate transporter domain-containing protein</fullName>
    </recommendedName>
</protein>
<dbReference type="EMBL" id="HBIV01013572">
    <property type="protein sequence ID" value="CAE0658399.1"/>
    <property type="molecule type" value="Transcribed_RNA"/>
</dbReference>
<dbReference type="PANTHER" id="PTHR47112:SF1">
    <property type="entry name" value="PX DOMAIN-CONTAINING PROTEIN"/>
    <property type="match status" value="1"/>
</dbReference>
<evidence type="ECO:0000313" key="2">
    <source>
        <dbReference type="EMBL" id="CAE0658399.1"/>
    </source>
</evidence>
<dbReference type="AlphaFoldDB" id="A0A7S3YQ35"/>
<feature type="transmembrane region" description="Helical" evidence="1">
    <location>
        <begin position="57"/>
        <end position="76"/>
    </location>
</feature>
<feature type="transmembrane region" description="Helical" evidence="1">
    <location>
        <begin position="247"/>
        <end position="269"/>
    </location>
</feature>
<keyword evidence="1" id="KW-0472">Membrane</keyword>
<dbReference type="Gene3D" id="3.90.1720.10">
    <property type="entry name" value="endopeptidase domain like (from Nostoc punctiforme)"/>
    <property type="match status" value="1"/>
</dbReference>
<reference evidence="2" key="1">
    <citation type="submission" date="2021-01" db="EMBL/GenBank/DDBJ databases">
        <authorList>
            <person name="Corre E."/>
            <person name="Pelletier E."/>
            <person name="Niang G."/>
            <person name="Scheremetjew M."/>
            <person name="Finn R."/>
            <person name="Kale V."/>
            <person name="Holt S."/>
            <person name="Cochrane G."/>
            <person name="Meng A."/>
            <person name="Brown T."/>
            <person name="Cohen L."/>
        </authorList>
    </citation>
    <scope>NUCLEOTIDE SEQUENCE</scope>
    <source>
        <strain evidence="2">CCCM811</strain>
    </source>
</reference>
<keyword evidence="1" id="KW-0812">Transmembrane</keyword>
<organism evidence="2">
    <name type="scientific">Lotharella globosa</name>
    <dbReference type="NCBI Taxonomy" id="91324"/>
    <lineage>
        <taxon>Eukaryota</taxon>
        <taxon>Sar</taxon>
        <taxon>Rhizaria</taxon>
        <taxon>Cercozoa</taxon>
        <taxon>Chlorarachniophyceae</taxon>
        <taxon>Lotharella</taxon>
    </lineage>
</organism>
<feature type="transmembrane region" description="Helical" evidence="1">
    <location>
        <begin position="155"/>
        <end position="176"/>
    </location>
</feature>
<evidence type="ECO:0000256" key="1">
    <source>
        <dbReference type="SAM" id="Phobius"/>
    </source>
</evidence>
<sequence length="617" mass="67308">MSDEDNDNEPLIRKTEPIAGTPSLKDALRIPHVVGSDFGGEHKYRYSPPPEGSCGGLNTWVSIAVAVPCSAAATFYNKWLLHDVPYPILATLGQLFVLTVSTQVARHTTGLFTAGDGAPRMTWGRFIFRTAPISILLATQMIMSNFALGRLPVTLFRMLASTQLVWFTLGMILFGFEPNARSSAVHFVASAFALVLICISTARNSQASGVMEQLCSSALFSLQVLLSATNMTEERALEGNNGLTTPLSMPAAVCHAAPGALIIVFLIWICSEAGTTDWDQVYEVGLPAVFFNGFLCFASMLCDSVVQASAPLPLISIANAASDSVVVLGGTLVLHEKIGWGSVVGLVAAWATSLLYRRAREDTDPQAHSPAWQRRDWVSQDRVSSMVETGDLILFTSTPSLTAKGIGSAGVRIATFSCYDHVALVLKTQEGDVFLIEALAEGASVNDWHYFQEQGWHEDYSRIVLRRLTWPAGGRNGAAGGTVGRGTLSQFADGIKGRRYALDLCGLLFGTGWRSWEDPERTFSCSEIVAEGYKFLGLLPPKTCAARFVPGERSYPNLRREHTHRYYLTWVTRLGDFAEGRHLGLPHGASLGKEVKIYFPGRWDGFEQAAEFVMRSF</sequence>
<feature type="transmembrane region" description="Helical" evidence="1">
    <location>
        <begin position="88"/>
        <end position="106"/>
    </location>
</feature>
<name>A0A7S3YQ35_9EUKA</name>
<gene>
    <name evidence="2" type="ORF">LGLO00237_LOCUS9971</name>
</gene>
<keyword evidence="1" id="KW-1133">Transmembrane helix</keyword>
<feature type="transmembrane region" description="Helical" evidence="1">
    <location>
        <begin position="281"/>
        <end position="301"/>
    </location>
</feature>